<evidence type="ECO:0000256" key="2">
    <source>
        <dbReference type="ARBA" id="ARBA00022821"/>
    </source>
</evidence>
<keyword evidence="2" id="KW-0611">Plant defense</keyword>
<name>A0ABU6Y1Z3_9FABA</name>
<evidence type="ECO:0000313" key="3">
    <source>
        <dbReference type="EMBL" id="MED6203188.1"/>
    </source>
</evidence>
<dbReference type="Gene3D" id="1.10.8.430">
    <property type="entry name" value="Helical domain of apoptotic protease-activating factors"/>
    <property type="match status" value="1"/>
</dbReference>
<comment type="caution">
    <text evidence="3">The sequence shown here is derived from an EMBL/GenBank/DDBJ whole genome shotgun (WGS) entry which is preliminary data.</text>
</comment>
<keyword evidence="4" id="KW-1185">Reference proteome</keyword>
<evidence type="ECO:0000313" key="4">
    <source>
        <dbReference type="Proteomes" id="UP001341840"/>
    </source>
</evidence>
<dbReference type="InterPro" id="IPR042197">
    <property type="entry name" value="Apaf_helical"/>
</dbReference>
<protein>
    <recommendedName>
        <fullName evidence="5">NB-ARC domain-containing protein</fullName>
    </recommendedName>
</protein>
<dbReference type="InterPro" id="IPR050905">
    <property type="entry name" value="Plant_NBS-LRR"/>
</dbReference>
<feature type="non-terminal residue" evidence="3">
    <location>
        <position position="188"/>
    </location>
</feature>
<accession>A0ABU6Y1Z3</accession>
<reference evidence="3 4" key="1">
    <citation type="journal article" date="2023" name="Plants (Basel)">
        <title>Bridging the Gap: Combining Genomics and Transcriptomics Approaches to Understand Stylosanthes scabra, an Orphan Legume from the Brazilian Caatinga.</title>
        <authorList>
            <person name="Ferreira-Neto J.R.C."/>
            <person name="da Silva M.D."/>
            <person name="Binneck E."/>
            <person name="de Melo N.F."/>
            <person name="da Silva R.H."/>
            <person name="de Melo A.L.T.M."/>
            <person name="Pandolfi V."/>
            <person name="Bustamante F.O."/>
            <person name="Brasileiro-Vidal A.C."/>
            <person name="Benko-Iseppon A.M."/>
        </authorList>
    </citation>
    <scope>NUCLEOTIDE SEQUENCE [LARGE SCALE GENOMIC DNA]</scope>
    <source>
        <tissue evidence="3">Leaves</tissue>
    </source>
</reference>
<evidence type="ECO:0008006" key="5">
    <source>
        <dbReference type="Google" id="ProtNLM"/>
    </source>
</evidence>
<evidence type="ECO:0000256" key="1">
    <source>
        <dbReference type="ARBA" id="ARBA00022741"/>
    </source>
</evidence>
<dbReference type="PANTHER" id="PTHR33463:SF196">
    <property type="entry name" value="NB-ARC DOMAIN DISEASE RESISTANCE PROTEIN"/>
    <property type="match status" value="1"/>
</dbReference>
<keyword evidence="1" id="KW-0547">Nucleotide-binding</keyword>
<dbReference type="Proteomes" id="UP001341840">
    <property type="component" value="Unassembled WGS sequence"/>
</dbReference>
<dbReference type="SUPFAM" id="SSF52540">
    <property type="entry name" value="P-loop containing nucleoside triphosphate hydrolases"/>
    <property type="match status" value="1"/>
</dbReference>
<proteinExistence type="predicted"/>
<sequence>MMKKETSSSTTKGCKILVTSRYKEVLLNKMNVKEKAIVEVPVLNEDDTLTLFKKVIGKMPNGNDKFKQTLHSYCAGLPMAVTLVGKSLKNKSESEWEDELEGFKKQQGPNEVQNYMEKHVKMGYDHLASEELKSTFLMCAQMGNPSLIADLMKYCYGLGILKDVHTLKDARNSIFKSIKELKESSLLD</sequence>
<gene>
    <name evidence="3" type="ORF">PIB30_113025</name>
</gene>
<organism evidence="3 4">
    <name type="scientific">Stylosanthes scabra</name>
    <dbReference type="NCBI Taxonomy" id="79078"/>
    <lineage>
        <taxon>Eukaryota</taxon>
        <taxon>Viridiplantae</taxon>
        <taxon>Streptophyta</taxon>
        <taxon>Embryophyta</taxon>
        <taxon>Tracheophyta</taxon>
        <taxon>Spermatophyta</taxon>
        <taxon>Magnoliopsida</taxon>
        <taxon>eudicotyledons</taxon>
        <taxon>Gunneridae</taxon>
        <taxon>Pentapetalae</taxon>
        <taxon>rosids</taxon>
        <taxon>fabids</taxon>
        <taxon>Fabales</taxon>
        <taxon>Fabaceae</taxon>
        <taxon>Papilionoideae</taxon>
        <taxon>50 kb inversion clade</taxon>
        <taxon>dalbergioids sensu lato</taxon>
        <taxon>Dalbergieae</taxon>
        <taxon>Pterocarpus clade</taxon>
        <taxon>Stylosanthes</taxon>
    </lineage>
</organism>
<dbReference type="PANTHER" id="PTHR33463">
    <property type="entry name" value="NB-ARC DOMAIN-CONTAINING PROTEIN-RELATED"/>
    <property type="match status" value="1"/>
</dbReference>
<dbReference type="EMBL" id="JASCZI010220091">
    <property type="protein sequence ID" value="MED6203188.1"/>
    <property type="molecule type" value="Genomic_DNA"/>
</dbReference>
<dbReference type="InterPro" id="IPR027417">
    <property type="entry name" value="P-loop_NTPase"/>
</dbReference>